<organism evidence="1 2">
    <name type="scientific">Linum tenue</name>
    <dbReference type="NCBI Taxonomy" id="586396"/>
    <lineage>
        <taxon>Eukaryota</taxon>
        <taxon>Viridiplantae</taxon>
        <taxon>Streptophyta</taxon>
        <taxon>Embryophyta</taxon>
        <taxon>Tracheophyta</taxon>
        <taxon>Spermatophyta</taxon>
        <taxon>Magnoliopsida</taxon>
        <taxon>eudicotyledons</taxon>
        <taxon>Gunneridae</taxon>
        <taxon>Pentapetalae</taxon>
        <taxon>rosids</taxon>
        <taxon>fabids</taxon>
        <taxon>Malpighiales</taxon>
        <taxon>Linaceae</taxon>
        <taxon>Linum</taxon>
    </lineage>
</organism>
<dbReference type="EMBL" id="CAMGYJ010000005">
    <property type="protein sequence ID" value="CAI0427366.1"/>
    <property type="molecule type" value="Genomic_DNA"/>
</dbReference>
<dbReference type="Proteomes" id="UP001154282">
    <property type="component" value="Unassembled WGS sequence"/>
</dbReference>
<accession>A0AAV0KZH3</accession>
<protein>
    <submittedName>
        <fullName evidence="1">Uncharacterized protein</fullName>
    </submittedName>
</protein>
<reference evidence="1" key="1">
    <citation type="submission" date="2022-08" db="EMBL/GenBank/DDBJ databases">
        <authorList>
            <person name="Gutierrez-Valencia J."/>
        </authorList>
    </citation>
    <scope>NUCLEOTIDE SEQUENCE</scope>
</reference>
<comment type="caution">
    <text evidence="1">The sequence shown here is derived from an EMBL/GenBank/DDBJ whole genome shotgun (WGS) entry which is preliminary data.</text>
</comment>
<gene>
    <name evidence="1" type="ORF">LITE_LOCUS21175</name>
</gene>
<keyword evidence="2" id="KW-1185">Reference proteome</keyword>
<evidence type="ECO:0000313" key="2">
    <source>
        <dbReference type="Proteomes" id="UP001154282"/>
    </source>
</evidence>
<evidence type="ECO:0000313" key="1">
    <source>
        <dbReference type="EMBL" id="CAI0427366.1"/>
    </source>
</evidence>
<dbReference type="AlphaFoldDB" id="A0AAV0KZH3"/>
<sequence length="47" mass="4844">MVNAQAPGKGPVAMSSAFPGEVGSSFLCQQPAKSWFPSVSLALLVHI</sequence>
<name>A0AAV0KZH3_9ROSI</name>
<proteinExistence type="predicted"/>